<accession>A0A2K9NPW1</accession>
<protein>
    <submittedName>
        <fullName evidence="1">Uncharacterized protein</fullName>
    </submittedName>
</protein>
<dbReference type="Gene3D" id="1.10.530.10">
    <property type="match status" value="1"/>
</dbReference>
<dbReference type="RefSeq" id="WP_102242838.1">
    <property type="nucleotide sequence ID" value="NZ_CP025704.1"/>
</dbReference>
<reference evidence="1 2" key="1">
    <citation type="submission" date="2018-01" db="EMBL/GenBank/DDBJ databases">
        <title>Complete genome sequence of Bacteriovorax stolpii DSM12778.</title>
        <authorList>
            <person name="Tang B."/>
            <person name="Chang J."/>
        </authorList>
    </citation>
    <scope>NUCLEOTIDE SEQUENCE [LARGE SCALE GENOMIC DNA]</scope>
    <source>
        <strain evidence="1 2">DSM 12778</strain>
    </source>
</reference>
<evidence type="ECO:0000313" key="2">
    <source>
        <dbReference type="Proteomes" id="UP000235584"/>
    </source>
</evidence>
<dbReference type="AlphaFoldDB" id="A0A2K9NPW1"/>
<evidence type="ECO:0000313" key="1">
    <source>
        <dbReference type="EMBL" id="AUN97543.1"/>
    </source>
</evidence>
<dbReference type="Proteomes" id="UP000235584">
    <property type="component" value="Chromosome"/>
</dbReference>
<dbReference type="Pfam" id="PF01464">
    <property type="entry name" value="SLT"/>
    <property type="match status" value="1"/>
</dbReference>
<dbReference type="EMBL" id="CP025704">
    <property type="protein sequence ID" value="AUN97543.1"/>
    <property type="molecule type" value="Genomic_DNA"/>
</dbReference>
<organism evidence="1 2">
    <name type="scientific">Bacteriovorax stolpii</name>
    <name type="common">Bdellovibrio stolpii</name>
    <dbReference type="NCBI Taxonomy" id="960"/>
    <lineage>
        <taxon>Bacteria</taxon>
        <taxon>Pseudomonadati</taxon>
        <taxon>Bdellovibrionota</taxon>
        <taxon>Bacteriovoracia</taxon>
        <taxon>Bacteriovoracales</taxon>
        <taxon>Bacteriovoracaceae</taxon>
        <taxon>Bacteriovorax</taxon>
    </lineage>
</organism>
<sequence length="208" mass="23397">MKLSLILLALFSGALHAKVEIDSFKKHSWNNEWNEAISLELDQKENSNMLSENLDHADLMELGCPGFNKTDDLEAKKDFWIVFFSGLTRAESAFNPLARSKAPKGGHGNYGLVQLSKRTGREQCGLTPEEIADPAAHLRCAVKLMSWQIKGAPAPSGKLLRRDLKGQLFGKRILLWGPLRQNDKRGRALLTGWFKRHLEQMPFCKAVD</sequence>
<keyword evidence="2" id="KW-1185">Reference proteome</keyword>
<name>A0A2K9NPW1_BACTC</name>
<dbReference type="InterPro" id="IPR008258">
    <property type="entry name" value="Transglycosylase_SLT_dom_1"/>
</dbReference>
<proteinExistence type="predicted"/>
<dbReference type="SUPFAM" id="SSF53955">
    <property type="entry name" value="Lysozyme-like"/>
    <property type="match status" value="1"/>
</dbReference>
<dbReference type="KEGG" id="bsto:C0V70_05330"/>
<gene>
    <name evidence="1" type="ORF">C0V70_05330</name>
</gene>
<dbReference type="InterPro" id="IPR023346">
    <property type="entry name" value="Lysozyme-like_dom_sf"/>
</dbReference>
<dbReference type="OrthoDB" id="5763339at2"/>
<dbReference type="CDD" id="cd00254">
    <property type="entry name" value="LT-like"/>
    <property type="match status" value="1"/>
</dbReference>